<dbReference type="AlphaFoldDB" id="E6PCV1"/>
<dbReference type="GO" id="GO:0008734">
    <property type="term" value="F:L-aspartate oxidase activity"/>
    <property type="evidence" value="ECO:0007669"/>
    <property type="project" value="InterPro"/>
</dbReference>
<keyword evidence="6" id="KW-1133">Transmembrane helix</keyword>
<dbReference type="GO" id="GO:0034628">
    <property type="term" value="P:'de novo' NAD+ biosynthetic process from L-aspartate"/>
    <property type="evidence" value="ECO:0007669"/>
    <property type="project" value="TreeGrafter"/>
</dbReference>
<keyword evidence="6" id="KW-0472">Membrane</keyword>
<dbReference type="EMBL" id="CABL01000001">
    <property type="protein sequence ID" value="CBH74285.1"/>
    <property type="molecule type" value="Genomic_DNA"/>
</dbReference>
<keyword evidence="6" id="KW-0812">Transmembrane</keyword>
<dbReference type="Pfam" id="PF00890">
    <property type="entry name" value="FAD_binding_2"/>
    <property type="match status" value="1"/>
</dbReference>
<feature type="compositionally biased region" description="Basic residues" evidence="5">
    <location>
        <begin position="323"/>
        <end position="344"/>
    </location>
</feature>
<feature type="transmembrane region" description="Helical" evidence="6">
    <location>
        <begin position="6"/>
        <end position="25"/>
    </location>
</feature>
<comment type="caution">
    <text evidence="8">The sequence shown here is derived from an EMBL/GenBank/DDBJ whole genome shotgun (WGS) entry which is preliminary data.</text>
</comment>
<sequence>MRERAYDVAVVGAGIAGLMAAYKLAPLRVAVLCKRPLGRGAATDWAQGGIAAAIGSDDSPALHAQDTRLAGAGLSDESIAEILANDAPARIEELLELGAAFDRTADGELALGREAAHQRRRIVKAGGDATGHEILRTLIAAVAASDHIDVIADTIVEDLLVDGERRVAGVIGRSRDLGERFIVRARATILATGGFGHIHGKPDGRAAIRKNWLQVFWPETSVRSRSGAISPHGAGDRPRPDAAGHRSDSGRGRVADQRSRRAFYDRGSRRCRARASRCRCTRDFRTDTRRAQRRARRTRRDRRRVSRTLSNGFCFLHFGGNRSTHRTHSGRPRRALSHGRSSGR</sequence>
<evidence type="ECO:0000313" key="8">
    <source>
        <dbReference type="EMBL" id="CBH74285.1"/>
    </source>
</evidence>
<protein>
    <recommendedName>
        <fullName evidence="7">FAD-dependent oxidoreductase 2 FAD-binding domain-containing protein</fullName>
    </recommendedName>
</protein>
<gene>
    <name evidence="8" type="ORF">CARN1_2172</name>
</gene>
<evidence type="ECO:0000256" key="6">
    <source>
        <dbReference type="SAM" id="Phobius"/>
    </source>
</evidence>
<organism evidence="8">
    <name type="scientific">mine drainage metagenome</name>
    <dbReference type="NCBI Taxonomy" id="410659"/>
    <lineage>
        <taxon>unclassified sequences</taxon>
        <taxon>metagenomes</taxon>
        <taxon>ecological metagenomes</taxon>
    </lineage>
</organism>
<evidence type="ECO:0000256" key="1">
    <source>
        <dbReference type="ARBA" id="ARBA00001974"/>
    </source>
</evidence>
<evidence type="ECO:0000256" key="3">
    <source>
        <dbReference type="ARBA" id="ARBA00022827"/>
    </source>
</evidence>
<proteinExistence type="predicted"/>
<dbReference type="PANTHER" id="PTHR42716">
    <property type="entry name" value="L-ASPARTATE OXIDASE"/>
    <property type="match status" value="1"/>
</dbReference>
<feature type="region of interest" description="Disordered" evidence="5">
    <location>
        <begin position="224"/>
        <end position="261"/>
    </location>
</feature>
<evidence type="ECO:0000256" key="2">
    <source>
        <dbReference type="ARBA" id="ARBA00022630"/>
    </source>
</evidence>
<evidence type="ECO:0000256" key="4">
    <source>
        <dbReference type="ARBA" id="ARBA00023002"/>
    </source>
</evidence>
<dbReference type="Gene3D" id="3.50.50.60">
    <property type="entry name" value="FAD/NAD(P)-binding domain"/>
    <property type="match status" value="1"/>
</dbReference>
<accession>E6PCV1</accession>
<keyword evidence="2" id="KW-0285">Flavoprotein</keyword>
<dbReference type="InterPro" id="IPR005288">
    <property type="entry name" value="NadB"/>
</dbReference>
<keyword evidence="4" id="KW-0560">Oxidoreductase</keyword>
<comment type="cofactor">
    <cofactor evidence="1">
        <name>FAD</name>
        <dbReference type="ChEBI" id="CHEBI:57692"/>
    </cofactor>
</comment>
<name>E6PCV1_9ZZZZ</name>
<feature type="compositionally biased region" description="Basic and acidic residues" evidence="5">
    <location>
        <begin position="234"/>
        <end position="261"/>
    </location>
</feature>
<reference evidence="8" key="1">
    <citation type="submission" date="2009-10" db="EMBL/GenBank/DDBJ databases">
        <title>Diversity of trophic interactions inside an arsenic-rich microbial ecosystem.</title>
        <authorList>
            <person name="Bertin P.N."/>
            <person name="Heinrich-Salmeron A."/>
            <person name="Pelletier E."/>
            <person name="Goulhen-Chollet F."/>
            <person name="Arsene-Ploetze F."/>
            <person name="Gallien S."/>
            <person name="Calteau A."/>
            <person name="Vallenet D."/>
            <person name="Casiot C."/>
            <person name="Chane-Woon-Ming B."/>
            <person name="Giloteaux L."/>
            <person name="Barakat M."/>
            <person name="Bonnefoy V."/>
            <person name="Bruneel O."/>
            <person name="Chandler M."/>
            <person name="Cleiss J."/>
            <person name="Duran R."/>
            <person name="Elbaz-Poulichet F."/>
            <person name="Fonknechten N."/>
            <person name="Lauga B."/>
            <person name="Mornico D."/>
            <person name="Ortet P."/>
            <person name="Schaeffer C."/>
            <person name="Siguier P."/>
            <person name="Alexander Thil Smith A."/>
            <person name="Van Dorsselaer A."/>
            <person name="Weissenbach J."/>
            <person name="Medigue C."/>
            <person name="Le Paslier D."/>
        </authorList>
    </citation>
    <scope>NUCLEOTIDE SEQUENCE</scope>
</reference>
<evidence type="ECO:0000256" key="5">
    <source>
        <dbReference type="SAM" id="MobiDB-lite"/>
    </source>
</evidence>
<dbReference type="SUPFAM" id="SSF51905">
    <property type="entry name" value="FAD/NAD(P)-binding domain"/>
    <property type="match status" value="1"/>
</dbReference>
<dbReference type="InterPro" id="IPR036188">
    <property type="entry name" value="FAD/NAD-bd_sf"/>
</dbReference>
<dbReference type="PANTHER" id="PTHR42716:SF2">
    <property type="entry name" value="L-ASPARTATE OXIDASE, CHLOROPLASTIC"/>
    <property type="match status" value="1"/>
</dbReference>
<feature type="domain" description="FAD-dependent oxidoreductase 2 FAD-binding" evidence="7">
    <location>
        <begin position="7"/>
        <end position="206"/>
    </location>
</feature>
<keyword evidence="3" id="KW-0274">FAD</keyword>
<feature type="region of interest" description="Disordered" evidence="5">
    <location>
        <begin position="319"/>
        <end position="344"/>
    </location>
</feature>
<evidence type="ECO:0000259" key="7">
    <source>
        <dbReference type="Pfam" id="PF00890"/>
    </source>
</evidence>
<dbReference type="InterPro" id="IPR003953">
    <property type="entry name" value="FAD-dep_OxRdtase_2_FAD-bd"/>
</dbReference>